<comment type="caution">
    <text evidence="2">The sequence shown here is derived from an EMBL/GenBank/DDBJ whole genome shotgun (WGS) entry which is preliminary data.</text>
</comment>
<evidence type="ECO:0000313" key="2">
    <source>
        <dbReference type="EMBL" id="KKL71235.1"/>
    </source>
</evidence>
<gene>
    <name evidence="2" type="ORF">LCGC14_2096900</name>
</gene>
<proteinExistence type="predicted"/>
<evidence type="ECO:0000256" key="1">
    <source>
        <dbReference type="SAM" id="MobiDB-lite"/>
    </source>
</evidence>
<dbReference type="EMBL" id="LAZR01025652">
    <property type="protein sequence ID" value="KKL71235.1"/>
    <property type="molecule type" value="Genomic_DNA"/>
</dbReference>
<feature type="compositionally biased region" description="Basic and acidic residues" evidence="1">
    <location>
        <begin position="1"/>
        <end position="21"/>
    </location>
</feature>
<feature type="region of interest" description="Disordered" evidence="1">
    <location>
        <begin position="1"/>
        <end position="23"/>
    </location>
</feature>
<sequence length="79" mass="8957">MTNNEHAEQLNHVSTREDHPRMGSWLPCPSHPTVFASYLEVPVNVDRQEIVGFSDGELATFLSKRVKLALAHYLLDLKV</sequence>
<name>A0A0F9GPA5_9ZZZZ</name>
<accession>A0A0F9GPA5</accession>
<organism evidence="2">
    <name type="scientific">marine sediment metagenome</name>
    <dbReference type="NCBI Taxonomy" id="412755"/>
    <lineage>
        <taxon>unclassified sequences</taxon>
        <taxon>metagenomes</taxon>
        <taxon>ecological metagenomes</taxon>
    </lineage>
</organism>
<reference evidence="2" key="1">
    <citation type="journal article" date="2015" name="Nature">
        <title>Complex archaea that bridge the gap between prokaryotes and eukaryotes.</title>
        <authorList>
            <person name="Spang A."/>
            <person name="Saw J.H."/>
            <person name="Jorgensen S.L."/>
            <person name="Zaremba-Niedzwiedzka K."/>
            <person name="Martijn J."/>
            <person name="Lind A.E."/>
            <person name="van Eijk R."/>
            <person name="Schleper C."/>
            <person name="Guy L."/>
            <person name="Ettema T.J."/>
        </authorList>
    </citation>
    <scope>NUCLEOTIDE SEQUENCE</scope>
</reference>
<protein>
    <submittedName>
        <fullName evidence="2">Uncharacterized protein</fullName>
    </submittedName>
</protein>
<dbReference type="AlphaFoldDB" id="A0A0F9GPA5"/>